<evidence type="ECO:0000256" key="12">
    <source>
        <dbReference type="ARBA" id="ARBA00023157"/>
    </source>
</evidence>
<dbReference type="Pfam" id="PF24609">
    <property type="entry name" value="IQ_SCN5A_C"/>
    <property type="match status" value="1"/>
</dbReference>
<name>A0A2T7NZT5_POMCA</name>
<evidence type="ECO:0000256" key="2">
    <source>
        <dbReference type="ARBA" id="ARBA00022448"/>
    </source>
</evidence>
<feature type="transmembrane region" description="Helical" evidence="16">
    <location>
        <begin position="1565"/>
        <end position="1588"/>
    </location>
</feature>
<dbReference type="GO" id="GO:0086010">
    <property type="term" value="P:membrane depolarization during action potential"/>
    <property type="evidence" value="ECO:0007669"/>
    <property type="project" value="TreeGrafter"/>
</dbReference>
<feature type="transmembrane region" description="Helical" evidence="16">
    <location>
        <begin position="1397"/>
        <end position="1426"/>
    </location>
</feature>
<feature type="region of interest" description="Disordered" evidence="17">
    <location>
        <begin position="625"/>
        <end position="729"/>
    </location>
</feature>
<feature type="transmembrane region" description="Helical" evidence="16">
    <location>
        <begin position="1446"/>
        <end position="1472"/>
    </location>
</feature>
<evidence type="ECO:0000256" key="10">
    <source>
        <dbReference type="ARBA" id="ARBA00023065"/>
    </source>
</evidence>
<dbReference type="PANTHER" id="PTHR10037:SF288">
    <property type="entry name" value="SODIUM CHANNEL PROTEIN PARA"/>
    <property type="match status" value="1"/>
</dbReference>
<feature type="transmembrane region" description="Helical" evidence="16">
    <location>
        <begin position="1369"/>
        <end position="1391"/>
    </location>
</feature>
<keyword evidence="11 16" id="KW-0472">Membrane</keyword>
<evidence type="ECO:0000256" key="14">
    <source>
        <dbReference type="ARBA" id="ARBA00023201"/>
    </source>
</evidence>
<comment type="similarity">
    <text evidence="16">Belongs to the sodium channel (TC 1.A.1.10) family.</text>
</comment>
<feature type="transmembrane region" description="Helical" evidence="16">
    <location>
        <begin position="462"/>
        <end position="481"/>
    </location>
</feature>
<feature type="compositionally biased region" description="Polar residues" evidence="17">
    <location>
        <begin position="645"/>
        <end position="655"/>
    </location>
</feature>
<keyword evidence="6" id="KW-0677">Repeat</keyword>
<dbReference type="Gene3D" id="1.20.120.350">
    <property type="entry name" value="Voltage-gated potassium channels. Chain C"/>
    <property type="match status" value="4"/>
</dbReference>
<feature type="compositionally biased region" description="Basic residues" evidence="17">
    <location>
        <begin position="804"/>
        <end position="814"/>
    </location>
</feature>
<feature type="region of interest" description="Disordered" evidence="17">
    <location>
        <begin position="2063"/>
        <end position="2091"/>
    </location>
</feature>
<keyword evidence="21" id="KW-1185">Reference proteome</keyword>
<feature type="transmembrane region" description="Helical" evidence="16">
    <location>
        <begin position="1857"/>
        <end position="1879"/>
    </location>
</feature>
<feature type="domain" description="SCN5A-like C-terminal IQ motif" evidence="19">
    <location>
        <begin position="1993"/>
        <end position="2019"/>
    </location>
</feature>
<dbReference type="Proteomes" id="UP000245119">
    <property type="component" value="Linkage Group LG8"/>
</dbReference>
<feature type="transmembrane region" description="Helical" evidence="16">
    <location>
        <begin position="1055"/>
        <end position="1083"/>
    </location>
</feature>
<comment type="function">
    <text evidence="16">Mediates the voltage-dependent sodium ion permeability of excitable membranes. Assuming opened or closed conformations in response to the voltage difference across the membrane, the protein forms a sodium-selective channel through which Na(+) ions may pass in accordance with their electrochemical gradient.</text>
</comment>
<feature type="compositionally biased region" description="Polar residues" evidence="17">
    <location>
        <begin position="867"/>
        <end position="878"/>
    </location>
</feature>
<feature type="region of interest" description="Disordered" evidence="17">
    <location>
        <begin position="1217"/>
        <end position="1273"/>
    </location>
</feature>
<feature type="compositionally biased region" description="Low complexity" evidence="17">
    <location>
        <begin position="2063"/>
        <end position="2077"/>
    </location>
</feature>
<dbReference type="Gene3D" id="1.10.287.70">
    <property type="match status" value="4"/>
</dbReference>
<evidence type="ECO:0000256" key="3">
    <source>
        <dbReference type="ARBA" id="ARBA00022461"/>
    </source>
</evidence>
<feature type="transmembrane region" description="Helical" evidence="16">
    <location>
        <begin position="1765"/>
        <end position="1793"/>
    </location>
</feature>
<dbReference type="CDD" id="cd13433">
    <property type="entry name" value="Na_channel_gate"/>
    <property type="match status" value="1"/>
</dbReference>
<dbReference type="Pfam" id="PF00520">
    <property type="entry name" value="Ion_trans"/>
    <property type="match status" value="4"/>
</dbReference>
<keyword evidence="15 16" id="KW-0407">Ion channel</keyword>
<keyword evidence="10 16" id="KW-0406">Ion transport</keyword>
<feature type="transmembrane region" description="Helical" evidence="16">
    <location>
        <begin position="1677"/>
        <end position="1696"/>
    </location>
</feature>
<evidence type="ECO:0000256" key="11">
    <source>
        <dbReference type="ARBA" id="ARBA00023136"/>
    </source>
</evidence>
<evidence type="ECO:0000256" key="9">
    <source>
        <dbReference type="ARBA" id="ARBA00023053"/>
    </source>
</evidence>
<evidence type="ECO:0000256" key="8">
    <source>
        <dbReference type="ARBA" id="ARBA00022989"/>
    </source>
</evidence>
<feature type="transmembrane region" description="Helical" evidence="16">
    <location>
        <begin position="940"/>
        <end position="964"/>
    </location>
</feature>
<evidence type="ECO:0000313" key="20">
    <source>
        <dbReference type="EMBL" id="PVD26681.1"/>
    </source>
</evidence>
<keyword evidence="3 16" id="KW-0894">Sodium channel</keyword>
<dbReference type="OrthoDB" id="2984333at2759"/>
<evidence type="ECO:0000256" key="16">
    <source>
        <dbReference type="RuleBase" id="RU361132"/>
    </source>
</evidence>
<comment type="caution">
    <text evidence="20">The sequence shown here is derived from an EMBL/GenBank/DDBJ whole genome shotgun (WGS) entry which is preliminary data.</text>
</comment>
<comment type="caution">
    <text evidence="16">Lacks conserved residue(s) required for the propagation of feature annotation.</text>
</comment>
<evidence type="ECO:0000259" key="18">
    <source>
        <dbReference type="Pfam" id="PF00520"/>
    </source>
</evidence>
<accession>A0A2T7NZT5</accession>
<feature type="region of interest" description="Disordered" evidence="17">
    <location>
        <begin position="786"/>
        <end position="828"/>
    </location>
</feature>
<keyword evidence="8 16" id="KW-1133">Transmembrane helix</keyword>
<evidence type="ECO:0000256" key="17">
    <source>
        <dbReference type="SAM" id="MobiDB-lite"/>
    </source>
</evidence>
<feature type="compositionally biased region" description="Low complexity" evidence="17">
    <location>
        <begin position="1248"/>
        <end position="1268"/>
    </location>
</feature>
<reference evidence="20 21" key="1">
    <citation type="submission" date="2018-04" db="EMBL/GenBank/DDBJ databases">
        <title>The genome of golden apple snail Pomacea canaliculata provides insight into stress tolerance and invasive adaptation.</title>
        <authorList>
            <person name="Liu C."/>
            <person name="Liu B."/>
            <person name="Ren Y."/>
            <person name="Zhang Y."/>
            <person name="Wang H."/>
            <person name="Li S."/>
            <person name="Jiang F."/>
            <person name="Yin L."/>
            <person name="Zhang G."/>
            <person name="Qian W."/>
            <person name="Fan W."/>
        </authorList>
    </citation>
    <scope>NUCLEOTIDE SEQUENCE [LARGE SCALE GENOMIC DNA]</scope>
    <source>
        <strain evidence="20">SZHN2017</strain>
        <tissue evidence="20">Muscle</tissue>
    </source>
</reference>
<keyword evidence="13" id="KW-0325">Glycoprotein</keyword>
<evidence type="ECO:0000256" key="5">
    <source>
        <dbReference type="ARBA" id="ARBA00022692"/>
    </source>
</evidence>
<evidence type="ECO:0000256" key="1">
    <source>
        <dbReference type="ARBA" id="ARBA00004651"/>
    </source>
</evidence>
<feature type="compositionally biased region" description="Polar residues" evidence="17">
    <location>
        <begin position="675"/>
        <end position="685"/>
    </location>
</feature>
<feature type="transmembrane region" description="Helical" evidence="16">
    <location>
        <begin position="334"/>
        <end position="359"/>
    </location>
</feature>
<keyword evidence="12" id="KW-1015">Disulfide bond</keyword>
<dbReference type="InterPro" id="IPR001696">
    <property type="entry name" value="Na_channel_asu"/>
</dbReference>
<sequence>MADGGRQGGVSDVKAGALSDKNAINAQVFLPPLLCVSVSPPQGGGGGGGGGGEKLVDKGKRISLERKECAGMGVKTCLFLNDARGKTCMKSVTNTEPLATNSDVTDAEVATVCTCLDQRHGVRSAGPLCRSPWALKLGLRAGPLGPITGPLCTHRKFRNSGALGSPSVGPDQTLANTTRCAVPSSVRMEEDAAMEWTPFRLFTRESLFNIERRIAEEQAAKEAEKTAKESESESEDDGDETTHDHEPKPNPKLEAGRKLPPSLEDVPQAYIARPLEDLDEFYHNQKARLRKQFAYLRRGEQGQIHIRFSATNAMFILTPFNPIRRGAIYILVHPYPFCVLTMFSVLIVITIVVNCVFMARTDSGPEYVENLFLGIYTLEAATKILARGLVLEPFTCLRDPWNWLDFFVISVAYLTMVVSTLGNLTALRTFRVLRALKTVAVIPGLKTIVGALLEAVRRLRDVMILTVFVLSIFALVGMQLYSGTLRQKCILNWTDNIGPNVTDEEWFSFVSDSKVNLTLFLTQVFSEGGLVFQCSKFYVCIPDIGDNPNFGYTNFDNFGWALLCAFRLMTQDFWESLYHLVLRAEGSAHCMYFVFVILLGSFYLVNLILAIVAMSYGDTQKQDLADAEEEAAERQQEETRKEQLSLVTKSPSDASFNEEDECCSPDQPADKERLSMTSEQSTASQRALKPSNKVRALSVSLPGSPYNLQRKGSKGSQFGWKKKQSNDRQPLVVPGNIEALPLPFADDSAAVTPSSEDLCNSPFFLKNLPNGRRFSFAAMTGYRHPLAAGRPSSRRSSFGSQHSRGSRSSRHSVRSKIGGGGEKTKTEKLFFRKTNVPDVVLDTSKLADTNSISSIGSQALEKRKKSGSNPFLNSSPTGANVEMKDVMVLKDIFEQATEHRRSLMSMASEPQLTTKDKLWRYCCLWDCSPTFTKIQEYVNLFIMDAFVDLFITLCILVNTLFMALDKHNMNKDLENVSASANLFFTGIFAIEAVLKIIALSPSRYFKEGWNVFDSVIVFLSLTELVLTALPGLSVLRAFRLLRVFKLAKSWPTLNMLISIVARTISAIGNLVIVLGIVVFIFAVMGQQLFGSNYIDFKNETCFRKMKAKCLDGIFRWPCIPFFLLTMIIGNLVVLNLFLALLLSSFGAENLQVDNDDEPNKLAEAIDRFKRFGSWVKVKIIVCLKVRLRGVKSKQQQLPLHVSSELNGKEALVDGVTGTGVEKTPEDMPDGVKISRTSSLRSQKKPLKSPTGSEVSSSSSSLSSTHGTGKVNAEGEPEMNEVEVVYVKEPDDCLCKICMKRQCVQSLAQTKFGRVWWSIRCFMFKVTEHKYFETFIIFMILCSSLALVSSRRTLCERPTLRLILEYLDKVFTYIFICEMVIKWFAFGFKVYFTDAWCWLDFIIVSLSIFMMIMESLGFGNISSIKALRTLRALRPLRAVSRWEGMRVVVNALIKAIPSICNVLLVCLVFWLIFGIMGVQLFKGKFYSCKDGNGTRLAVHIVNNYSQCIEQNYTWTNSKVNFDDVIQAYLALFQVATYKGWIDIMNNAIDAREINEQPDREVNVYSYLYFVLFIIFGSFFTLNLFIGVIIENFNAQKKKAGGSLELFMTEDQKKYYNAMKRMKNKSPQKSIPRPKMKFAALIFDLTTNQKFDIVIMIIIMANMLTMTLEFYNMPETMKLALNNINIVFIAIFTLECVLKLIGLRLYYFKIPWNVFDFVVVVLSILASSLSEFEDSFFISPTLLRVIRVFRVGRVLRLVKSAKGIRTLLFSLAVSLPALFNIGLLLALVMFIYAIMGMNFFITAPSYAGLDDAFNFKTFFRSMIVLFQMCTSAGWSDVMNGLIHNCVPDEYCPEYNKATLYLASYLIISYLVVVNMYIAVILENFSQATEDVQQGLTPDDFDMYYEKWEKYDPKATKYIPLDQLSDFVDFLDEPLRLPKPNHFLLVKMEIPICEGDRCFCKDILDALTKNFLGTTDTSMIPVKEEHTDENYKAISTTLKRQKEHYAARIIQKAYRNYKKRKEESDGEGDDGVEAVGTGVEVVRAVEASDIAVVTTGQETMAAAATRRVGRQRAGGQRGVASTVHPDASSDDRSHVLVTCEDDDLDPKTVELKADSGVVA</sequence>
<protein>
    <recommendedName>
        <fullName evidence="16">Sodium channel protein</fullName>
    </recommendedName>
</protein>
<dbReference type="InterPro" id="IPR058542">
    <property type="entry name" value="IQ_SCN5A_C"/>
</dbReference>
<dbReference type="GO" id="GO:0019228">
    <property type="term" value="P:neuronal action potential"/>
    <property type="evidence" value="ECO:0007669"/>
    <property type="project" value="TreeGrafter"/>
</dbReference>
<feature type="transmembrane region" description="Helical" evidence="16">
    <location>
        <begin position="976"/>
        <end position="999"/>
    </location>
</feature>
<dbReference type="InterPro" id="IPR005821">
    <property type="entry name" value="Ion_trans_dom"/>
</dbReference>
<evidence type="ECO:0000256" key="6">
    <source>
        <dbReference type="ARBA" id="ARBA00022737"/>
    </source>
</evidence>
<evidence type="ECO:0000256" key="15">
    <source>
        <dbReference type="ARBA" id="ARBA00023303"/>
    </source>
</evidence>
<dbReference type="FunFam" id="1.20.120.350:FF:000004">
    <property type="entry name" value="Sodium channel protein"/>
    <property type="match status" value="1"/>
</dbReference>
<feature type="transmembrane region" description="Helical" evidence="16">
    <location>
        <begin position="1651"/>
        <end position="1671"/>
    </location>
</feature>
<dbReference type="EMBL" id="PZQS01000008">
    <property type="protein sequence ID" value="PVD26681.1"/>
    <property type="molecule type" value="Genomic_DNA"/>
</dbReference>
<keyword evidence="2 16" id="KW-0813">Transport</keyword>
<evidence type="ECO:0000256" key="4">
    <source>
        <dbReference type="ARBA" id="ARBA00022475"/>
    </source>
</evidence>
<feature type="compositionally biased region" description="Basic and acidic residues" evidence="17">
    <location>
        <begin position="240"/>
        <end position="257"/>
    </location>
</feature>
<keyword evidence="9 16" id="KW-0915">Sodium</keyword>
<dbReference type="InterPro" id="IPR044564">
    <property type="entry name" value="Na_chnl_inactivation_gate"/>
</dbReference>
<evidence type="ECO:0000313" key="21">
    <source>
        <dbReference type="Proteomes" id="UP000245119"/>
    </source>
</evidence>
<dbReference type="InterPro" id="IPR027359">
    <property type="entry name" value="Volt_channel_dom_sf"/>
</dbReference>
<evidence type="ECO:0000256" key="13">
    <source>
        <dbReference type="ARBA" id="ARBA00023180"/>
    </source>
</evidence>
<comment type="subcellular location">
    <subcellularLocation>
        <location evidence="1 16">Cell membrane</location>
        <topology evidence="1 16">Multi-pass membrane protein</topology>
    </subcellularLocation>
</comment>
<dbReference type="FunFam" id="1.20.120.350:FF:000019">
    <property type="entry name" value="Sodium channel protein"/>
    <property type="match status" value="1"/>
</dbReference>
<feature type="compositionally biased region" description="Low complexity" evidence="17">
    <location>
        <begin position="789"/>
        <end position="803"/>
    </location>
</feature>
<dbReference type="FunFam" id="1.20.120.350:FF:000075">
    <property type="entry name" value="Sodium channel protein"/>
    <property type="match status" value="1"/>
</dbReference>
<feature type="domain" description="Ion transport" evidence="18">
    <location>
        <begin position="1328"/>
        <end position="1598"/>
    </location>
</feature>
<feature type="transmembrane region" description="Helical" evidence="16">
    <location>
        <begin position="591"/>
        <end position="612"/>
    </location>
</feature>
<feature type="domain" description="Ion transport" evidence="18">
    <location>
        <begin position="342"/>
        <end position="622"/>
    </location>
</feature>
<feature type="domain" description="Ion transport" evidence="18">
    <location>
        <begin position="1648"/>
        <end position="1888"/>
    </location>
</feature>
<feature type="domain" description="Ion transport" evidence="18">
    <location>
        <begin position="946"/>
        <end position="1149"/>
    </location>
</feature>
<feature type="region of interest" description="Disordered" evidence="17">
    <location>
        <begin position="859"/>
        <end position="878"/>
    </location>
</feature>
<feature type="transmembrane region" description="Helical" evidence="16">
    <location>
        <begin position="371"/>
        <end position="391"/>
    </location>
</feature>
<dbReference type="Gene3D" id="1.10.238.10">
    <property type="entry name" value="EF-hand"/>
    <property type="match status" value="1"/>
</dbReference>
<dbReference type="STRING" id="400727.A0A2T7NZT5"/>
<dbReference type="PRINTS" id="PR00170">
    <property type="entry name" value="NACHANNEL"/>
</dbReference>
<feature type="compositionally biased region" description="Basic and acidic residues" evidence="17">
    <location>
        <begin position="218"/>
        <end position="231"/>
    </location>
</feature>
<keyword evidence="5 16" id="KW-0812">Transmembrane</keyword>
<feature type="transmembrane region" description="Helical" evidence="16">
    <location>
        <begin position="1330"/>
        <end position="1348"/>
    </location>
</feature>
<keyword evidence="4" id="KW-1003">Cell membrane</keyword>
<evidence type="ECO:0000256" key="7">
    <source>
        <dbReference type="ARBA" id="ARBA00022882"/>
    </source>
</evidence>
<organism evidence="20 21">
    <name type="scientific">Pomacea canaliculata</name>
    <name type="common">Golden apple snail</name>
    <dbReference type="NCBI Taxonomy" id="400727"/>
    <lineage>
        <taxon>Eukaryota</taxon>
        <taxon>Metazoa</taxon>
        <taxon>Spiralia</taxon>
        <taxon>Lophotrochozoa</taxon>
        <taxon>Mollusca</taxon>
        <taxon>Gastropoda</taxon>
        <taxon>Caenogastropoda</taxon>
        <taxon>Architaenioglossa</taxon>
        <taxon>Ampullarioidea</taxon>
        <taxon>Ampullariidae</taxon>
        <taxon>Pomacea</taxon>
    </lineage>
</organism>
<dbReference type="GO" id="GO:0005248">
    <property type="term" value="F:voltage-gated sodium channel activity"/>
    <property type="evidence" value="ECO:0007669"/>
    <property type="project" value="InterPro"/>
</dbReference>
<dbReference type="SUPFAM" id="SSF81324">
    <property type="entry name" value="Voltage-gated potassium channels"/>
    <property type="match status" value="4"/>
</dbReference>
<feature type="transmembrane region" description="Helical" evidence="16">
    <location>
        <begin position="403"/>
        <end position="427"/>
    </location>
</feature>
<dbReference type="GO" id="GO:0001518">
    <property type="term" value="C:voltage-gated sodium channel complex"/>
    <property type="evidence" value="ECO:0007669"/>
    <property type="project" value="UniProtKB-UniRule"/>
</dbReference>
<keyword evidence="14 16" id="KW-0739">Sodium transport</keyword>
<dbReference type="InterPro" id="IPR043203">
    <property type="entry name" value="VGCC_Ca_Na"/>
</dbReference>
<feature type="transmembrane region" description="Helical" evidence="16">
    <location>
        <begin position="1011"/>
        <end position="1035"/>
    </location>
</feature>
<proteinExistence type="inferred from homology"/>
<keyword evidence="7 16" id="KW-0851">Voltage-gated channel</keyword>
<dbReference type="CDD" id="cd23767">
    <property type="entry name" value="IQCD"/>
    <property type="match status" value="1"/>
</dbReference>
<evidence type="ECO:0000259" key="19">
    <source>
        <dbReference type="Pfam" id="PF24609"/>
    </source>
</evidence>
<feature type="region of interest" description="Disordered" evidence="17">
    <location>
        <begin position="218"/>
        <end position="260"/>
    </location>
</feature>
<gene>
    <name evidence="20" type="ORF">C0Q70_14359</name>
</gene>
<feature type="transmembrane region" description="Helical" evidence="16">
    <location>
        <begin position="1113"/>
        <end position="1142"/>
    </location>
</feature>
<feature type="compositionally biased region" description="Basic and acidic residues" evidence="17">
    <location>
        <begin position="632"/>
        <end position="643"/>
    </location>
</feature>
<dbReference type="FunFam" id="1.20.120.350:FF:000003">
    <property type="entry name" value="Voltage-dependent sodium channel"/>
    <property type="match status" value="1"/>
</dbReference>
<dbReference type="PANTHER" id="PTHR10037">
    <property type="entry name" value="VOLTAGE-GATED CATION CHANNEL CALCIUM AND SODIUM"/>
    <property type="match status" value="1"/>
</dbReference>